<evidence type="ECO:0000313" key="2">
    <source>
        <dbReference type="Proteomes" id="UP000789375"/>
    </source>
</evidence>
<comment type="caution">
    <text evidence="1">The sequence shown here is derived from an EMBL/GenBank/DDBJ whole genome shotgun (WGS) entry which is preliminary data.</text>
</comment>
<sequence>PDDPMILKCHNYDNCKKQEKDKPDFCNVTAEALRFIRIVKVLLQYANNLSD</sequence>
<organism evidence="1 2">
    <name type="scientific">Funneliformis mosseae</name>
    <name type="common">Endomycorrhizal fungus</name>
    <name type="synonym">Glomus mosseae</name>
    <dbReference type="NCBI Taxonomy" id="27381"/>
    <lineage>
        <taxon>Eukaryota</taxon>
        <taxon>Fungi</taxon>
        <taxon>Fungi incertae sedis</taxon>
        <taxon>Mucoromycota</taxon>
        <taxon>Glomeromycotina</taxon>
        <taxon>Glomeromycetes</taxon>
        <taxon>Glomerales</taxon>
        <taxon>Glomeraceae</taxon>
        <taxon>Funneliformis</taxon>
    </lineage>
</organism>
<keyword evidence="2" id="KW-1185">Reference proteome</keyword>
<feature type="non-terminal residue" evidence="1">
    <location>
        <position position="1"/>
    </location>
</feature>
<protein>
    <submittedName>
        <fullName evidence="1">10244_t:CDS:1</fullName>
    </submittedName>
</protein>
<evidence type="ECO:0000313" key="1">
    <source>
        <dbReference type="EMBL" id="CAG8629435.1"/>
    </source>
</evidence>
<accession>A0A9N9DBB6</accession>
<dbReference type="AlphaFoldDB" id="A0A9N9DBB6"/>
<dbReference type="EMBL" id="CAJVPP010003443">
    <property type="protein sequence ID" value="CAG8629435.1"/>
    <property type="molecule type" value="Genomic_DNA"/>
</dbReference>
<gene>
    <name evidence="1" type="ORF">FMOSSE_LOCUS10407</name>
</gene>
<reference evidence="1" key="1">
    <citation type="submission" date="2021-06" db="EMBL/GenBank/DDBJ databases">
        <authorList>
            <person name="Kallberg Y."/>
            <person name="Tangrot J."/>
            <person name="Rosling A."/>
        </authorList>
    </citation>
    <scope>NUCLEOTIDE SEQUENCE</scope>
    <source>
        <strain evidence="1">87-6 pot B 2015</strain>
    </source>
</reference>
<proteinExistence type="predicted"/>
<dbReference type="Proteomes" id="UP000789375">
    <property type="component" value="Unassembled WGS sequence"/>
</dbReference>
<name>A0A9N9DBB6_FUNMO</name>